<dbReference type="EMBL" id="RAHG01000005">
    <property type="protein sequence ID" value="RJT12765.1"/>
    <property type="molecule type" value="Genomic_DNA"/>
</dbReference>
<evidence type="ECO:0000313" key="2">
    <source>
        <dbReference type="Proteomes" id="UP000284119"/>
    </source>
</evidence>
<comment type="caution">
    <text evidence="1">The sequence shown here is derived from an EMBL/GenBank/DDBJ whole genome shotgun (WGS) entry which is preliminary data.</text>
</comment>
<dbReference type="Proteomes" id="UP000284119">
    <property type="component" value="Unassembled WGS sequence"/>
</dbReference>
<keyword evidence="2" id="KW-1185">Reference proteome</keyword>
<protein>
    <submittedName>
        <fullName evidence="1">Type VI secretion system baseplate subunit TssG</fullName>
    </submittedName>
</protein>
<dbReference type="PANTHER" id="PTHR35564">
    <property type="match status" value="1"/>
</dbReference>
<reference evidence="1 2" key="1">
    <citation type="submission" date="2018-09" db="EMBL/GenBank/DDBJ databases">
        <authorList>
            <person name="Le Fleche-Mateos A."/>
        </authorList>
    </citation>
    <scope>NUCLEOTIDE SEQUENCE [LARGE SCALE GENOMIC DNA]</scope>
    <source>
        <strain evidence="1 2">DSM 30078</strain>
    </source>
</reference>
<proteinExistence type="predicted"/>
<dbReference type="InterPro" id="IPR010732">
    <property type="entry name" value="T6SS_TssG-like"/>
</dbReference>
<accession>A0ABX9P241</accession>
<sequence>MDLTRITSRFSFYQQVRTLLHKLRGKHTTTADTLDAKLRLVSPLSLEAPSGQIAGIEQENPDDPLRITVWQNGLTGAQGALPTAYTEWMIGRQYRYGDRSAKAFLDMFGHRLYCLDYLAWQKNHLYALAESQTQQPLQQATLALTGLLTSQSVSGGEKYAHLFSSPVRSLVNLEVWLGQYYGVPVHITPFTGGWKTVEETEHCQLGNLTHTLETAPMIGRVRWEVQSNFDVTFGPMSQAHSQRFTPQGKFYQEIWGHIGEYVGPGLDFSVHLTISSDSSPPVPLGGGQLGLDICIGQRDPTALRHVCLPLPA</sequence>
<dbReference type="PANTHER" id="PTHR35564:SF4">
    <property type="entry name" value="CYTOPLASMIC PROTEIN"/>
    <property type="match status" value="1"/>
</dbReference>
<name>A0ABX9P241_9GAMM</name>
<evidence type="ECO:0000313" key="1">
    <source>
        <dbReference type="EMBL" id="RJT12765.1"/>
    </source>
</evidence>
<organism evidence="1 2">
    <name type="scientific">Rahnella inusitata</name>
    <dbReference type="NCBI Taxonomy" id="58169"/>
    <lineage>
        <taxon>Bacteria</taxon>
        <taxon>Pseudomonadati</taxon>
        <taxon>Pseudomonadota</taxon>
        <taxon>Gammaproteobacteria</taxon>
        <taxon>Enterobacterales</taxon>
        <taxon>Yersiniaceae</taxon>
        <taxon>Rahnella</taxon>
    </lineage>
</organism>
<dbReference type="GeneID" id="88083200"/>
<dbReference type="RefSeq" id="WP_112166158.1">
    <property type="nucleotide sequence ID" value="NZ_CP065025.1"/>
</dbReference>
<gene>
    <name evidence="1" type="primary">tssG</name>
    <name evidence="1" type="ORF">D5396_12325</name>
</gene>
<dbReference type="Pfam" id="PF06996">
    <property type="entry name" value="T6SS_TssG"/>
    <property type="match status" value="1"/>
</dbReference>
<dbReference type="NCBIfam" id="TIGR03347">
    <property type="entry name" value="VI_chp_1"/>
    <property type="match status" value="1"/>
</dbReference>